<keyword evidence="3" id="KW-1185">Reference proteome</keyword>
<feature type="domain" description="Ig-like" evidence="1">
    <location>
        <begin position="12"/>
        <end position="101"/>
    </location>
</feature>
<evidence type="ECO:0000313" key="2">
    <source>
        <dbReference type="EMBL" id="GFR88294.1"/>
    </source>
</evidence>
<evidence type="ECO:0000313" key="3">
    <source>
        <dbReference type="Proteomes" id="UP000762676"/>
    </source>
</evidence>
<accession>A0AAV4GRV9</accession>
<dbReference type="AlphaFoldDB" id="A0AAV4GRV9"/>
<dbReference type="EMBL" id="BMAT01005149">
    <property type="protein sequence ID" value="GFR88294.1"/>
    <property type="molecule type" value="Genomic_DNA"/>
</dbReference>
<reference evidence="2 3" key="1">
    <citation type="journal article" date="2021" name="Elife">
        <title>Chloroplast acquisition without the gene transfer in kleptoplastic sea slugs, Plakobranchus ocellatus.</title>
        <authorList>
            <person name="Maeda T."/>
            <person name="Takahashi S."/>
            <person name="Yoshida T."/>
            <person name="Shimamura S."/>
            <person name="Takaki Y."/>
            <person name="Nagai Y."/>
            <person name="Toyoda A."/>
            <person name="Suzuki Y."/>
            <person name="Arimoto A."/>
            <person name="Ishii H."/>
            <person name="Satoh N."/>
            <person name="Nishiyama T."/>
            <person name="Hasebe M."/>
            <person name="Maruyama T."/>
            <person name="Minagawa J."/>
            <person name="Obokata J."/>
            <person name="Shigenobu S."/>
        </authorList>
    </citation>
    <scope>NUCLEOTIDE SEQUENCE [LARGE SCALE GENOMIC DNA]</scope>
</reference>
<dbReference type="Proteomes" id="UP000762676">
    <property type="component" value="Unassembled WGS sequence"/>
</dbReference>
<dbReference type="InterPro" id="IPR007110">
    <property type="entry name" value="Ig-like_dom"/>
</dbReference>
<gene>
    <name evidence="2" type="ORF">ElyMa_002513800</name>
</gene>
<comment type="caution">
    <text evidence="2">The sequence shown here is derived from an EMBL/GenBank/DDBJ whole genome shotgun (WGS) entry which is preliminary data.</text>
</comment>
<dbReference type="PROSITE" id="PS50835">
    <property type="entry name" value="IG_LIKE"/>
    <property type="match status" value="1"/>
</dbReference>
<protein>
    <recommendedName>
        <fullName evidence="1">Ig-like domain-containing protein</fullName>
    </recommendedName>
</protein>
<proteinExistence type="predicted"/>
<evidence type="ECO:0000259" key="1">
    <source>
        <dbReference type="PROSITE" id="PS50835"/>
    </source>
</evidence>
<name>A0AAV4GRV9_9GAST</name>
<organism evidence="2 3">
    <name type="scientific">Elysia marginata</name>
    <dbReference type="NCBI Taxonomy" id="1093978"/>
    <lineage>
        <taxon>Eukaryota</taxon>
        <taxon>Metazoa</taxon>
        <taxon>Spiralia</taxon>
        <taxon>Lophotrochozoa</taxon>
        <taxon>Mollusca</taxon>
        <taxon>Gastropoda</taxon>
        <taxon>Heterobranchia</taxon>
        <taxon>Euthyneura</taxon>
        <taxon>Panpulmonata</taxon>
        <taxon>Sacoglossa</taxon>
        <taxon>Placobranchoidea</taxon>
        <taxon>Plakobranchidae</taxon>
        <taxon>Elysia</taxon>
    </lineage>
</organism>
<sequence length="303" mass="32656">MKREIVFFLHIPAEPTCGPIEEGQSTALTCDVNTAGCSESIVVAWRTEETGTSEVVSCNSNSCGGPYGSDFPTTMSSTRSTLTISSVSRVTPFNMETKWTCNPCRRGYRTVCDKFQVYAKPQNLSCTLSENTGSGDITSVTVTCSTSKVYPEAKCSFFKETNSGGNGVKVNNDPVYSHSTIPVTATTPVYYISQCSVTVPVQDLGEGTHSFQGYIYPGVTGGKNNVYGITLDKTVTLIFPQVSHSCHTNMKQGYFIGKSAGCTCRATSDGYPRGSAQWYKGDQPEGTNGDLDITYNKNSESVL</sequence>